<dbReference type="InterPro" id="IPR014776">
    <property type="entry name" value="4pyrrole_Mease_sub2"/>
</dbReference>
<proteinExistence type="inferred from homology"/>
<dbReference type="GO" id="GO:0019354">
    <property type="term" value="P:siroheme biosynthetic process"/>
    <property type="evidence" value="ECO:0007669"/>
    <property type="project" value="InterPro"/>
</dbReference>
<dbReference type="InterPro" id="IPR003043">
    <property type="entry name" value="Uropor_MeTrfase_CS"/>
</dbReference>
<gene>
    <name evidence="9" type="primary">cobA</name>
    <name evidence="9" type="ORF">D1866_06115</name>
    <name evidence="8" type="ORF">GFB69_08710</name>
</gene>
<keyword evidence="10" id="KW-1185">Reference proteome</keyword>
<keyword evidence="2 6" id="KW-0489">Methyltransferase</keyword>
<reference evidence="9 10" key="2">
    <citation type="submission" date="2019-10" db="EMBL/GenBank/DDBJ databases">
        <title>Genome Sequences from Six Type Strain Members of the Archaeal Family Sulfolobaceae: Acidianus ambivalens, Acidianus infernus, Metallosphaera prunae, Stygiolobus azoricus, Sulfolobus metallicus, and Sulfurisphaera ohwakuensis.</title>
        <authorList>
            <person name="Counts J.A."/>
            <person name="Kelly R.M."/>
        </authorList>
    </citation>
    <scope>NUCLEOTIDE SEQUENCE [LARGE SCALE GENOMIC DNA]</scope>
    <source>
        <strain evidence="9 10">LEI 10</strain>
    </source>
</reference>
<evidence type="ECO:0000256" key="2">
    <source>
        <dbReference type="ARBA" id="ARBA00022603"/>
    </source>
</evidence>
<dbReference type="Pfam" id="PF00590">
    <property type="entry name" value="TP_methylase"/>
    <property type="match status" value="1"/>
</dbReference>
<dbReference type="FunFam" id="3.40.1010.10:FF:000001">
    <property type="entry name" value="Siroheme synthase"/>
    <property type="match status" value="1"/>
</dbReference>
<keyword evidence="5" id="KW-0627">Porphyrin biosynthesis</keyword>
<dbReference type="RefSeq" id="WP_152941983.1">
    <property type="nucleotide sequence ID" value="NZ_CP045482.1"/>
</dbReference>
<name>A0A650CV90_ACIAM</name>
<dbReference type="SUPFAM" id="SSF53790">
    <property type="entry name" value="Tetrapyrrole methylase"/>
    <property type="match status" value="1"/>
</dbReference>
<evidence type="ECO:0000256" key="5">
    <source>
        <dbReference type="ARBA" id="ARBA00023244"/>
    </source>
</evidence>
<dbReference type="EC" id="2.1.1.107" evidence="1"/>
<dbReference type="InterPro" id="IPR014777">
    <property type="entry name" value="4pyrrole_Mease_sub1"/>
</dbReference>
<dbReference type="PANTHER" id="PTHR45790:SF3">
    <property type="entry name" value="S-ADENOSYL-L-METHIONINE-DEPENDENT UROPORPHYRINOGEN III METHYLTRANSFERASE, CHLOROPLASTIC"/>
    <property type="match status" value="1"/>
</dbReference>
<keyword evidence="4" id="KW-0949">S-adenosyl-L-methionine</keyword>
<dbReference type="Gene3D" id="3.40.1010.10">
    <property type="entry name" value="Cobalt-precorrin-4 Transmethylase, Domain 1"/>
    <property type="match status" value="1"/>
</dbReference>
<evidence type="ECO:0000313" key="8">
    <source>
        <dbReference type="EMBL" id="MQL55816.1"/>
    </source>
</evidence>
<dbReference type="PROSITE" id="PS00839">
    <property type="entry name" value="SUMT_1"/>
    <property type="match status" value="1"/>
</dbReference>
<feature type="domain" description="Tetrapyrrole methylase" evidence="7">
    <location>
        <begin position="4"/>
        <end position="210"/>
    </location>
</feature>
<sequence>MIGKVYLVGAGPGDPDLITVKGLKILKQADVVIYDRLVSKELLKECKPNSELIYLGKGLGEAELQDKINSTLVEKAKEGKIVVRLKGGDPYVFGRGEEECMFVMEQGIPCEVIPGISSAIGVPAYAGIPVTSRWYSSGFTVITGTRAGDKIIDLDYIPKKGTIVILMGINKIDELQESLEKVRSLECPVAIIQNGTLPSQRVVITSLSKLKETVRKENISSPAIIIVGEVVKLRNKLWKLS</sequence>
<dbReference type="InterPro" id="IPR050161">
    <property type="entry name" value="Siro_Cobalamin_biosynth"/>
</dbReference>
<protein>
    <recommendedName>
        <fullName evidence="1">uroporphyrinogen-III C-methyltransferase</fullName>
        <ecNumber evidence="1">2.1.1.107</ecNumber>
    </recommendedName>
</protein>
<dbReference type="KEGG" id="aamb:D1866_06115"/>
<comment type="similarity">
    <text evidence="6">Belongs to the precorrin methyltransferase family.</text>
</comment>
<dbReference type="EMBL" id="CP045482">
    <property type="protein sequence ID" value="QGR21615.1"/>
    <property type="molecule type" value="Genomic_DNA"/>
</dbReference>
<evidence type="ECO:0000313" key="9">
    <source>
        <dbReference type="EMBL" id="QGR21615.1"/>
    </source>
</evidence>
<dbReference type="GeneID" id="42779295"/>
<dbReference type="PANTHER" id="PTHR45790">
    <property type="entry name" value="SIROHEME SYNTHASE-RELATED"/>
    <property type="match status" value="1"/>
</dbReference>
<dbReference type="Gene3D" id="3.30.950.10">
    <property type="entry name" value="Methyltransferase, Cobalt-precorrin-4 Transmethylase, Domain 2"/>
    <property type="match status" value="1"/>
</dbReference>
<dbReference type="AlphaFoldDB" id="A0A650CV90"/>
<evidence type="ECO:0000256" key="3">
    <source>
        <dbReference type="ARBA" id="ARBA00022679"/>
    </source>
</evidence>
<reference evidence="8 11" key="1">
    <citation type="submission" date="2019-10" db="EMBL/GenBank/DDBJ databases">
        <title>Comparative genomics of sulfur disproportionating microorganisms.</title>
        <authorList>
            <person name="Ward L.M."/>
            <person name="Bertran E."/>
            <person name="Johnston D."/>
        </authorList>
    </citation>
    <scope>NUCLEOTIDE SEQUENCE [LARGE SCALE GENOMIC DNA]</scope>
    <source>
        <strain evidence="8 11">DSM 3772</strain>
    </source>
</reference>
<dbReference type="GO" id="GO:0032259">
    <property type="term" value="P:methylation"/>
    <property type="evidence" value="ECO:0007669"/>
    <property type="project" value="UniProtKB-KW"/>
</dbReference>
<dbReference type="GO" id="GO:0004851">
    <property type="term" value="F:uroporphyrin-III C-methyltransferase activity"/>
    <property type="evidence" value="ECO:0007669"/>
    <property type="project" value="UniProtKB-EC"/>
</dbReference>
<keyword evidence="3 6" id="KW-0808">Transferase</keyword>
<evidence type="ECO:0000313" key="11">
    <source>
        <dbReference type="Proteomes" id="UP000474054"/>
    </source>
</evidence>
<evidence type="ECO:0000259" key="7">
    <source>
        <dbReference type="Pfam" id="PF00590"/>
    </source>
</evidence>
<dbReference type="InterPro" id="IPR000878">
    <property type="entry name" value="4pyrrol_Mease"/>
</dbReference>
<dbReference type="EMBL" id="WHYS01000002">
    <property type="protein sequence ID" value="MQL55816.1"/>
    <property type="molecule type" value="Genomic_DNA"/>
</dbReference>
<accession>A0A650CV90</accession>
<evidence type="ECO:0000313" key="10">
    <source>
        <dbReference type="Proteomes" id="UP000426328"/>
    </source>
</evidence>
<dbReference type="Proteomes" id="UP000474054">
    <property type="component" value="Unassembled WGS sequence"/>
</dbReference>
<dbReference type="NCBIfam" id="NF004790">
    <property type="entry name" value="PRK06136.1"/>
    <property type="match status" value="1"/>
</dbReference>
<organism evidence="9 10">
    <name type="scientific">Acidianus ambivalens</name>
    <name type="common">Desulfurolobus ambivalens</name>
    <dbReference type="NCBI Taxonomy" id="2283"/>
    <lineage>
        <taxon>Archaea</taxon>
        <taxon>Thermoproteota</taxon>
        <taxon>Thermoprotei</taxon>
        <taxon>Sulfolobales</taxon>
        <taxon>Sulfolobaceae</taxon>
        <taxon>Acidianus</taxon>
    </lineage>
</organism>
<dbReference type="Proteomes" id="UP000426328">
    <property type="component" value="Chromosome"/>
</dbReference>
<dbReference type="CDD" id="cd11642">
    <property type="entry name" value="SUMT"/>
    <property type="match status" value="1"/>
</dbReference>
<dbReference type="NCBIfam" id="TIGR01469">
    <property type="entry name" value="cobA_cysG_Cterm"/>
    <property type="match status" value="1"/>
</dbReference>
<dbReference type="PROSITE" id="PS00840">
    <property type="entry name" value="SUMT_2"/>
    <property type="match status" value="1"/>
</dbReference>
<dbReference type="InterPro" id="IPR035996">
    <property type="entry name" value="4pyrrol_Methylase_sf"/>
</dbReference>
<dbReference type="InterPro" id="IPR006366">
    <property type="entry name" value="CobA/CysG_C"/>
</dbReference>
<evidence type="ECO:0000256" key="6">
    <source>
        <dbReference type="RuleBase" id="RU003960"/>
    </source>
</evidence>
<evidence type="ECO:0000256" key="4">
    <source>
        <dbReference type="ARBA" id="ARBA00022691"/>
    </source>
</evidence>
<evidence type="ECO:0000256" key="1">
    <source>
        <dbReference type="ARBA" id="ARBA00012162"/>
    </source>
</evidence>